<dbReference type="RefSeq" id="WP_138932258.1">
    <property type="nucleotide sequence ID" value="NZ_SWMU01000003.1"/>
</dbReference>
<sequence length="348" mass="38330">MKTLSKLFLLTLIITSMACQDEYPNLKDGIYAKFDTNYGEFIAQLYHDKAPMTVGNFVSLAEGNNPKAKEKYQGVNFYDSLTFHRVMKDNIIQGGDPLGTGQGDPGYKFPNETKPELSHDTIGVLSMANSGPNTNGSQFFITLRPRPRLDGGYSVFGQIVEGQAVADSIGNAKADARNKPEEEIRINTVEIIRKGKEAEAFDAVKAFEDGIQAFEEAEAKKQEEINNKINSMYDNLTETESGLKYVITKENPDGQQPQAGDNVSVHYEGRLIDGTVFDSSYKRDKPITFPLGQRRVIAGWDEGVALLKKGEKATFVIPPDLGYGPRGAGGVIPPNAYLIFDVELVDIK</sequence>
<dbReference type="EC" id="5.2.1.8" evidence="2 5"/>
<dbReference type="FunFam" id="3.10.50.40:FF:000047">
    <property type="entry name" value="Peptidylprolyl isomerase"/>
    <property type="match status" value="1"/>
</dbReference>
<dbReference type="Gene3D" id="3.10.50.40">
    <property type="match status" value="1"/>
</dbReference>
<feature type="domain" description="PPIase FKBP-type" evidence="7">
    <location>
        <begin position="260"/>
        <end position="348"/>
    </location>
</feature>
<comment type="caution">
    <text evidence="9">The sequence shown here is derived from an EMBL/GenBank/DDBJ whole genome shotgun (WGS) entry which is preliminary data.</text>
</comment>
<dbReference type="OrthoDB" id="9807797at2"/>
<evidence type="ECO:0000259" key="8">
    <source>
        <dbReference type="PROSITE" id="PS50072"/>
    </source>
</evidence>
<dbReference type="SUPFAM" id="SSF54534">
    <property type="entry name" value="FKBP-like"/>
    <property type="match status" value="1"/>
</dbReference>
<dbReference type="GO" id="GO:0003755">
    <property type="term" value="F:peptidyl-prolyl cis-trans isomerase activity"/>
    <property type="evidence" value="ECO:0007669"/>
    <property type="project" value="UniProtKB-KW"/>
</dbReference>
<keyword evidence="3 5" id="KW-0697">Rotamase</keyword>
<keyword evidence="6" id="KW-0732">Signal</keyword>
<dbReference type="InterPro" id="IPR029000">
    <property type="entry name" value="Cyclophilin-like_dom_sf"/>
</dbReference>
<evidence type="ECO:0000256" key="6">
    <source>
        <dbReference type="SAM" id="SignalP"/>
    </source>
</evidence>
<evidence type="ECO:0000256" key="4">
    <source>
        <dbReference type="ARBA" id="ARBA00023235"/>
    </source>
</evidence>
<dbReference type="PROSITE" id="PS50059">
    <property type="entry name" value="FKBP_PPIASE"/>
    <property type="match status" value="1"/>
</dbReference>
<dbReference type="PROSITE" id="PS50072">
    <property type="entry name" value="CSA_PPIASE_2"/>
    <property type="match status" value="1"/>
</dbReference>
<evidence type="ECO:0000313" key="10">
    <source>
        <dbReference type="Proteomes" id="UP000306552"/>
    </source>
</evidence>
<evidence type="ECO:0000313" key="9">
    <source>
        <dbReference type="EMBL" id="TKS56141.1"/>
    </source>
</evidence>
<protein>
    <recommendedName>
        <fullName evidence="2 5">peptidylprolyl isomerase</fullName>
        <ecNumber evidence="2 5">5.2.1.8</ecNumber>
    </recommendedName>
</protein>
<evidence type="ECO:0000256" key="3">
    <source>
        <dbReference type="ARBA" id="ARBA00023110"/>
    </source>
</evidence>
<dbReference type="InterPro" id="IPR002130">
    <property type="entry name" value="Cyclophilin-type_PPIase_dom"/>
</dbReference>
<proteinExistence type="predicted"/>
<evidence type="ECO:0000259" key="7">
    <source>
        <dbReference type="PROSITE" id="PS50059"/>
    </source>
</evidence>
<dbReference type="PANTHER" id="PTHR45625">
    <property type="entry name" value="PEPTIDYL-PROLYL CIS-TRANS ISOMERASE-RELATED"/>
    <property type="match status" value="1"/>
</dbReference>
<dbReference type="Proteomes" id="UP000306552">
    <property type="component" value="Unassembled WGS sequence"/>
</dbReference>
<keyword evidence="10" id="KW-1185">Reference proteome</keyword>
<name>A0A4U5TQW2_9FLAO</name>
<comment type="catalytic activity">
    <reaction evidence="1 5">
        <text>[protein]-peptidylproline (omega=180) = [protein]-peptidylproline (omega=0)</text>
        <dbReference type="Rhea" id="RHEA:16237"/>
        <dbReference type="Rhea" id="RHEA-COMP:10747"/>
        <dbReference type="Rhea" id="RHEA-COMP:10748"/>
        <dbReference type="ChEBI" id="CHEBI:83833"/>
        <dbReference type="ChEBI" id="CHEBI:83834"/>
        <dbReference type="EC" id="5.2.1.8"/>
    </reaction>
</comment>
<dbReference type="InterPro" id="IPR001179">
    <property type="entry name" value="PPIase_FKBP_dom"/>
</dbReference>
<keyword evidence="4 5" id="KW-0413">Isomerase</keyword>
<feature type="domain" description="PPIase cyclophilin-type" evidence="8">
    <location>
        <begin position="35"/>
        <end position="191"/>
    </location>
</feature>
<dbReference type="PRINTS" id="PR00153">
    <property type="entry name" value="CSAPPISMRASE"/>
</dbReference>
<dbReference type="EMBL" id="SWMU01000003">
    <property type="protein sequence ID" value="TKS56141.1"/>
    <property type="molecule type" value="Genomic_DNA"/>
</dbReference>
<dbReference type="CDD" id="cd00317">
    <property type="entry name" value="cyclophilin"/>
    <property type="match status" value="1"/>
</dbReference>
<dbReference type="InterPro" id="IPR044666">
    <property type="entry name" value="Cyclophilin_A-like"/>
</dbReference>
<dbReference type="SUPFAM" id="SSF50891">
    <property type="entry name" value="Cyclophilin-like"/>
    <property type="match status" value="1"/>
</dbReference>
<dbReference type="Pfam" id="PF00160">
    <property type="entry name" value="Pro_isomerase"/>
    <property type="match status" value="1"/>
</dbReference>
<accession>A0A4U5TQW2</accession>
<dbReference type="PROSITE" id="PS51257">
    <property type="entry name" value="PROKAR_LIPOPROTEIN"/>
    <property type="match status" value="1"/>
</dbReference>
<dbReference type="PANTHER" id="PTHR45625:SF4">
    <property type="entry name" value="PEPTIDYLPROLYL ISOMERASE DOMAIN AND WD REPEAT-CONTAINING PROTEIN 1"/>
    <property type="match status" value="1"/>
</dbReference>
<evidence type="ECO:0000256" key="1">
    <source>
        <dbReference type="ARBA" id="ARBA00000971"/>
    </source>
</evidence>
<dbReference type="AlphaFoldDB" id="A0A4U5TQW2"/>
<evidence type="ECO:0000256" key="2">
    <source>
        <dbReference type="ARBA" id="ARBA00013194"/>
    </source>
</evidence>
<feature type="signal peptide" evidence="6">
    <location>
        <begin position="1"/>
        <end position="18"/>
    </location>
</feature>
<reference evidence="9 10" key="1">
    <citation type="submission" date="2019-04" db="EMBL/GenBank/DDBJ databases">
        <title>Psychroflexus halotolerans sp. nov., isolated from a marine solar saltern.</title>
        <authorList>
            <person name="Feng X."/>
        </authorList>
    </citation>
    <scope>NUCLEOTIDE SEQUENCE [LARGE SCALE GENOMIC DNA]</scope>
    <source>
        <strain evidence="9 10">WDS2C27</strain>
    </source>
</reference>
<gene>
    <name evidence="9" type="ORF">FCN74_08990</name>
</gene>
<dbReference type="Pfam" id="PF00254">
    <property type="entry name" value="FKBP_C"/>
    <property type="match status" value="1"/>
</dbReference>
<dbReference type="Gene3D" id="2.40.100.10">
    <property type="entry name" value="Cyclophilin-like"/>
    <property type="match status" value="1"/>
</dbReference>
<dbReference type="InterPro" id="IPR046357">
    <property type="entry name" value="PPIase_dom_sf"/>
</dbReference>
<organism evidence="9 10">
    <name type="scientific">Mesohalobacter halotolerans</name>
    <dbReference type="NCBI Taxonomy" id="1883405"/>
    <lineage>
        <taxon>Bacteria</taxon>
        <taxon>Pseudomonadati</taxon>
        <taxon>Bacteroidota</taxon>
        <taxon>Flavobacteriia</taxon>
        <taxon>Flavobacteriales</taxon>
        <taxon>Flavobacteriaceae</taxon>
        <taxon>Mesohalobacter</taxon>
    </lineage>
</organism>
<evidence type="ECO:0000256" key="5">
    <source>
        <dbReference type="PROSITE-ProRule" id="PRU00277"/>
    </source>
</evidence>
<feature type="chain" id="PRO_5021026305" description="peptidylprolyl isomerase" evidence="6">
    <location>
        <begin position="19"/>
        <end position="348"/>
    </location>
</feature>